<protein>
    <submittedName>
        <fullName evidence="4">Pol polyprotein</fullName>
    </submittedName>
</protein>
<evidence type="ECO:0000259" key="2">
    <source>
        <dbReference type="Pfam" id="PF00078"/>
    </source>
</evidence>
<dbReference type="EMBL" id="BLXT01000945">
    <property type="protein sequence ID" value="GFN81501.1"/>
    <property type="molecule type" value="Genomic_DNA"/>
</dbReference>
<proteinExistence type="predicted"/>
<dbReference type="PANTHER" id="PTHR37984:SF5">
    <property type="entry name" value="PROTEIN NYNRIN-LIKE"/>
    <property type="match status" value="1"/>
</dbReference>
<reference evidence="4 5" key="1">
    <citation type="journal article" date="2021" name="Elife">
        <title>Chloroplast acquisition without the gene transfer in kleptoplastic sea slugs, Plakobranchus ocellatus.</title>
        <authorList>
            <person name="Maeda T."/>
            <person name="Takahashi S."/>
            <person name="Yoshida T."/>
            <person name="Shimamura S."/>
            <person name="Takaki Y."/>
            <person name="Nagai Y."/>
            <person name="Toyoda A."/>
            <person name="Suzuki Y."/>
            <person name="Arimoto A."/>
            <person name="Ishii H."/>
            <person name="Satoh N."/>
            <person name="Nishiyama T."/>
            <person name="Hasebe M."/>
            <person name="Maruyama T."/>
            <person name="Minagawa J."/>
            <person name="Obokata J."/>
            <person name="Shigenobu S."/>
        </authorList>
    </citation>
    <scope>NUCLEOTIDE SEQUENCE [LARGE SCALE GENOMIC DNA]</scope>
</reference>
<dbReference type="CDD" id="cd01647">
    <property type="entry name" value="RT_LTR"/>
    <property type="match status" value="1"/>
</dbReference>
<gene>
    <name evidence="4" type="ORF">PoB_000800700</name>
</gene>
<keyword evidence="1" id="KW-0511">Multifunctional enzyme</keyword>
<evidence type="ECO:0000256" key="1">
    <source>
        <dbReference type="ARBA" id="ARBA00023268"/>
    </source>
</evidence>
<dbReference type="Gene3D" id="3.30.70.270">
    <property type="match status" value="3"/>
</dbReference>
<dbReference type="CDD" id="cd09274">
    <property type="entry name" value="RNase_HI_RT_Ty3"/>
    <property type="match status" value="1"/>
</dbReference>
<comment type="caution">
    <text evidence="4">The sequence shown here is derived from an EMBL/GenBank/DDBJ whole genome shotgun (WGS) entry which is preliminary data.</text>
</comment>
<dbReference type="FunFam" id="3.30.70.270:FF:000020">
    <property type="entry name" value="Transposon Tf2-6 polyprotein-like Protein"/>
    <property type="match status" value="1"/>
</dbReference>
<evidence type="ECO:0000313" key="5">
    <source>
        <dbReference type="Proteomes" id="UP000735302"/>
    </source>
</evidence>
<evidence type="ECO:0000313" key="4">
    <source>
        <dbReference type="EMBL" id="GFN81501.1"/>
    </source>
</evidence>
<dbReference type="InterPro" id="IPR043502">
    <property type="entry name" value="DNA/RNA_pol_sf"/>
</dbReference>
<dbReference type="Proteomes" id="UP000735302">
    <property type="component" value="Unassembled WGS sequence"/>
</dbReference>
<feature type="domain" description="Reverse transcriptase/retrotransposon-derived protein RNase H-like" evidence="3">
    <location>
        <begin position="413"/>
        <end position="511"/>
    </location>
</feature>
<dbReference type="GO" id="GO:0003824">
    <property type="term" value="F:catalytic activity"/>
    <property type="evidence" value="ECO:0007669"/>
    <property type="project" value="UniProtKB-KW"/>
</dbReference>
<dbReference type="InterPro" id="IPR041577">
    <property type="entry name" value="RT_RNaseH_2"/>
</dbReference>
<dbReference type="AlphaFoldDB" id="A0AAV3YH08"/>
<dbReference type="InterPro" id="IPR000477">
    <property type="entry name" value="RT_dom"/>
</dbReference>
<dbReference type="InterPro" id="IPR043128">
    <property type="entry name" value="Rev_trsase/Diguanyl_cyclase"/>
</dbReference>
<dbReference type="PANTHER" id="PTHR37984">
    <property type="entry name" value="PROTEIN CBG26694"/>
    <property type="match status" value="1"/>
</dbReference>
<keyword evidence="5" id="KW-1185">Reference proteome</keyword>
<dbReference type="InterPro" id="IPR050951">
    <property type="entry name" value="Retrovirus_Pol_polyprotein"/>
</dbReference>
<evidence type="ECO:0000259" key="3">
    <source>
        <dbReference type="Pfam" id="PF17919"/>
    </source>
</evidence>
<name>A0AAV3YH08_9GAST</name>
<dbReference type="Gene3D" id="3.10.10.10">
    <property type="entry name" value="HIV Type 1 Reverse Transcriptase, subunit A, domain 1"/>
    <property type="match status" value="1"/>
</dbReference>
<sequence>MSSAPFGSRFPTPNNLLVDIRGRRLIEADSFSHFNCSVSSASTDSDLALIEPTSNRFRKFLNGYPKLLQPTFSTAEVKHGVKHFIRTKDRPVFARARRLAPDKLYLRRRSFSKWRRWDFSARLAGKNIFSKIDLVRGYHQIPVAPEDVPKTAVITLFGLWECLRMPFGLKCAAQTFQRLMNTVLQDLDCAFVYLDDILVASSSAQSHIDDLNAVFHRLRHHGLIIKLEKCLFGVSSLDFLGHQVSAAGSVPMPSRVSAVKDFPQPRDVKALQEFLGIMKFLPPFHPQPRFNPAPPLPNDILVASSSALSHIDDLNAVFHRLRHHGLVIKLEKCLFGVSSFDFLVHQVSAADSVPMPSRVSAVKDFPQPRDVKALQEFLGIMNFYHRFIPNLASILRPLYQVIKTSKPRQALNWTNEMTQAFYASKQALAEATMLVHPCTDYPIALTCDASDMAIGAVLEQYAHGRWEPLAFFSRQLRKPEIKYSTFDRELLGVHLATRHFRYMLEGRQFTIYMDHRRWSTRCQKLRSFNQLVSRGISLQFQSFPLTLDIYLERRM</sequence>
<dbReference type="Pfam" id="PF00078">
    <property type="entry name" value="RVT_1"/>
    <property type="match status" value="1"/>
</dbReference>
<feature type="domain" description="Reverse transcriptase" evidence="2">
    <location>
        <begin position="119"/>
        <end position="244"/>
    </location>
</feature>
<dbReference type="SUPFAM" id="SSF56672">
    <property type="entry name" value="DNA/RNA polymerases"/>
    <property type="match status" value="2"/>
</dbReference>
<dbReference type="Pfam" id="PF17919">
    <property type="entry name" value="RT_RNaseH_2"/>
    <property type="match status" value="1"/>
</dbReference>
<organism evidence="4 5">
    <name type="scientific">Plakobranchus ocellatus</name>
    <dbReference type="NCBI Taxonomy" id="259542"/>
    <lineage>
        <taxon>Eukaryota</taxon>
        <taxon>Metazoa</taxon>
        <taxon>Spiralia</taxon>
        <taxon>Lophotrochozoa</taxon>
        <taxon>Mollusca</taxon>
        <taxon>Gastropoda</taxon>
        <taxon>Heterobranchia</taxon>
        <taxon>Euthyneura</taxon>
        <taxon>Panpulmonata</taxon>
        <taxon>Sacoglossa</taxon>
        <taxon>Placobranchoidea</taxon>
        <taxon>Plakobranchidae</taxon>
        <taxon>Plakobranchus</taxon>
    </lineage>
</organism>
<accession>A0AAV3YH08</accession>